<feature type="compositionally biased region" description="Low complexity" evidence="1">
    <location>
        <begin position="296"/>
        <end position="305"/>
    </location>
</feature>
<organism evidence="4">
    <name type="scientific">Eremomyces bilateralis CBS 781.70</name>
    <dbReference type="NCBI Taxonomy" id="1392243"/>
    <lineage>
        <taxon>Eukaryota</taxon>
        <taxon>Fungi</taxon>
        <taxon>Dikarya</taxon>
        <taxon>Ascomycota</taxon>
        <taxon>Pezizomycotina</taxon>
        <taxon>Dothideomycetes</taxon>
        <taxon>Dothideomycetes incertae sedis</taxon>
        <taxon>Eremomycetales</taxon>
        <taxon>Eremomycetaceae</taxon>
        <taxon>Eremomyces</taxon>
    </lineage>
</organism>
<accession>A0A6G1GB37</accession>
<feature type="compositionally biased region" description="Polar residues" evidence="1">
    <location>
        <begin position="273"/>
        <end position="285"/>
    </location>
</feature>
<feature type="region of interest" description="Disordered" evidence="1">
    <location>
        <begin position="567"/>
        <end position="606"/>
    </location>
</feature>
<feature type="compositionally biased region" description="Basic and acidic residues" evidence="1">
    <location>
        <begin position="1"/>
        <end position="19"/>
    </location>
</feature>
<dbReference type="OrthoDB" id="5384459at2759"/>
<keyword evidence="5" id="KW-1185">Reference proteome</keyword>
<feature type="compositionally biased region" description="Polar residues" evidence="1">
    <location>
        <begin position="36"/>
        <end position="46"/>
    </location>
</feature>
<reference evidence="4 6" key="1">
    <citation type="submission" date="2020-01" db="EMBL/GenBank/DDBJ databases">
        <authorList>
            <consortium name="DOE Joint Genome Institute"/>
            <person name="Haridas S."/>
            <person name="Albert R."/>
            <person name="Binder M."/>
            <person name="Bloem J."/>
            <person name="Labutti K."/>
            <person name="Salamov A."/>
            <person name="Andreopoulos B."/>
            <person name="Baker S.E."/>
            <person name="Barry K."/>
            <person name="Bills G."/>
            <person name="Bluhm B.H."/>
            <person name="Cannon C."/>
            <person name="Castanera R."/>
            <person name="Culley D.E."/>
            <person name="Daum C."/>
            <person name="Ezra D."/>
            <person name="Gonzalez J.B."/>
            <person name="Henrissat B."/>
            <person name="Kuo A."/>
            <person name="Liang C."/>
            <person name="Lipzen A."/>
            <person name="Lutzoni F."/>
            <person name="Magnuson J."/>
            <person name="Mondo S."/>
            <person name="Nolan M."/>
            <person name="Ohm R."/>
            <person name="Pangilinan J."/>
            <person name="Park H.-J."/>
            <person name="Ramirez L."/>
            <person name="Alfaro M."/>
            <person name="Sun H."/>
            <person name="Tritt A."/>
            <person name="Yoshinaga Y."/>
            <person name="Zwiers L.-H."/>
            <person name="Turgeon B.G."/>
            <person name="Goodwin S.B."/>
            <person name="Spatafora J.W."/>
            <person name="Crous P.W."/>
            <person name="Grigoriev I.V."/>
        </authorList>
    </citation>
    <scope>NUCLEOTIDE SEQUENCE</scope>
    <source>
        <strain evidence="4 6">CBS 781.70</strain>
    </source>
</reference>
<dbReference type="EMBL" id="ML975152">
    <property type="protein sequence ID" value="KAF1815146.1"/>
    <property type="molecule type" value="Genomic_DNA"/>
</dbReference>
<feature type="region of interest" description="Disordered" evidence="1">
    <location>
        <begin position="205"/>
        <end position="224"/>
    </location>
</feature>
<feature type="region of interest" description="Disordered" evidence="1">
    <location>
        <begin position="235"/>
        <end position="313"/>
    </location>
</feature>
<keyword evidence="2" id="KW-0812">Transmembrane</keyword>
<sequence length="798" mass="85482">MERRSSQDGHQRTPMDTRPDNPNVFDDEYAVRPTDPVSQRSLSPQEAQFRAPPTPTGTERLSSHRRRSTTHRRAIDTEETLPRNSIAKALDGYLAPGSESTQSPGRGISRPSAPQRSESAASLYTNRSSNIFARESGIDPPASVVRGPIHRTQASIGPDSGPNHPYGLYQQNVLPVADDTARFDQPASIPIGFPGTGQTFSRRVGPDGEEQDIVGPDGHTEQLPPYSRYADEAYAKVAPPGNPPTPEAEAESSMQAPITRVSIAPDADIPASPRSSQRHSTQTSPEPDLELQPRLGGSSTSSGSSVAAEKCWKEKSWREKRETRVCGGRVPIWLLCGFACAIFLTALITGSVLGGFIAGKKKESGVTPSIVTVVTTPTIFDISVIATPTSVPMIQAGTYPFPLSVSPESSQRNCLPDTNQVSAWSCDYTGPPIRMTFQPMAGSNYPGVSISPGTDDTAVPHVEYGHQAPQIGPQRLLLVSDLNEPSRGAAYHFQATYDKIVLLKEKDLTASLNARDAEAEPELWVGDGGGRRSPPFHRTAVVPGEDLWVCVWNRTFIEAFFYVNSDSSAASSKPSSASTTITSLPFSSDEAPSPTPVASVVTGDTHPDPTSASAVFLAHARDLDSTLTAFPSASANWLSPRDDPALGTSSAPPTSSSSFSSSSPSASPSSVIHPFFPKVVRFEERRLPRGGQKPSPYCQRARRVESSAFTTSPSLGGLAGVKPVHDGNGKPIIIYLNETEPSYDEFLNPTPAVTAIAQQAGEAVKRWEGLVPEGDGESVELRKRDEPPGSCHCQWLAS</sequence>
<gene>
    <name evidence="4 6" type="ORF">P152DRAFT_456198</name>
</gene>
<feature type="compositionally biased region" description="Polar residues" evidence="1">
    <location>
        <begin position="112"/>
        <end position="122"/>
    </location>
</feature>
<feature type="region of interest" description="Disordered" evidence="1">
    <location>
        <begin position="641"/>
        <end position="669"/>
    </location>
</feature>
<feature type="compositionally biased region" description="Low complexity" evidence="1">
    <location>
        <begin position="648"/>
        <end position="669"/>
    </location>
</feature>
<feature type="compositionally biased region" description="Basic residues" evidence="1">
    <location>
        <begin position="63"/>
        <end position="72"/>
    </location>
</feature>
<evidence type="ECO:0000259" key="3">
    <source>
        <dbReference type="Pfam" id="PF25130"/>
    </source>
</evidence>
<evidence type="ECO:0000256" key="1">
    <source>
        <dbReference type="SAM" id="MobiDB-lite"/>
    </source>
</evidence>
<feature type="transmembrane region" description="Helical" evidence="2">
    <location>
        <begin position="332"/>
        <end position="358"/>
    </location>
</feature>
<proteinExistence type="predicted"/>
<evidence type="ECO:0000256" key="2">
    <source>
        <dbReference type="SAM" id="Phobius"/>
    </source>
</evidence>
<keyword evidence="2" id="KW-1133">Transmembrane helix</keyword>
<dbReference type="Pfam" id="PF25130">
    <property type="entry name" value="DUF7820"/>
    <property type="match status" value="1"/>
</dbReference>
<feature type="region of interest" description="Disordered" evidence="1">
    <location>
        <begin position="1"/>
        <end position="122"/>
    </location>
</feature>
<dbReference type="Proteomes" id="UP000504638">
    <property type="component" value="Unplaced"/>
</dbReference>
<dbReference type="RefSeq" id="XP_033536777.1">
    <property type="nucleotide sequence ID" value="XM_033678944.1"/>
</dbReference>
<feature type="compositionally biased region" description="Low complexity" evidence="1">
    <location>
        <begin position="567"/>
        <end position="583"/>
    </location>
</feature>
<evidence type="ECO:0000313" key="4">
    <source>
        <dbReference type="EMBL" id="KAF1815146.1"/>
    </source>
</evidence>
<evidence type="ECO:0000313" key="5">
    <source>
        <dbReference type="Proteomes" id="UP000504638"/>
    </source>
</evidence>
<keyword evidence="2" id="KW-0472">Membrane</keyword>
<feature type="domain" description="DUF7820" evidence="3">
    <location>
        <begin position="375"/>
        <end position="796"/>
    </location>
</feature>
<reference evidence="6" key="2">
    <citation type="submission" date="2020-04" db="EMBL/GenBank/DDBJ databases">
        <authorList>
            <consortium name="NCBI Genome Project"/>
        </authorList>
    </citation>
    <scope>NUCLEOTIDE SEQUENCE</scope>
    <source>
        <strain evidence="6">CBS 781.70</strain>
    </source>
</reference>
<reference evidence="6" key="3">
    <citation type="submission" date="2025-04" db="UniProtKB">
        <authorList>
            <consortium name="RefSeq"/>
        </authorList>
    </citation>
    <scope>IDENTIFICATION</scope>
    <source>
        <strain evidence="6">CBS 781.70</strain>
    </source>
</reference>
<evidence type="ECO:0000313" key="6">
    <source>
        <dbReference type="RefSeq" id="XP_033536777.1"/>
    </source>
</evidence>
<protein>
    <recommendedName>
        <fullName evidence="3">DUF7820 domain-containing protein</fullName>
    </recommendedName>
</protein>
<dbReference type="AlphaFoldDB" id="A0A6G1GB37"/>
<dbReference type="PANTHER" id="PTHR42078">
    <property type="entry name" value="GLUCAN 1, 4-ALPHA-GLUCOSIDASE"/>
    <property type="match status" value="1"/>
</dbReference>
<dbReference type="PANTHER" id="PTHR42078:SF1">
    <property type="entry name" value="GLUCAN 1, 4-ALPHA-GLUCOSIDASE"/>
    <property type="match status" value="1"/>
</dbReference>
<feature type="region of interest" description="Disordered" evidence="1">
    <location>
        <begin position="775"/>
        <end position="798"/>
    </location>
</feature>
<name>A0A6G1GB37_9PEZI</name>
<dbReference type="GeneID" id="54419514"/>
<dbReference type="InterPro" id="IPR056722">
    <property type="entry name" value="DUF7820"/>
</dbReference>